<sequence length="84" mass="9657">MKYEKVINTIMSGKKSRADLISLKIRAEERFKNGDDEAKLILNAINNATPKDSYILFMGFCPGADFNRRLDTEWKKITFADLII</sequence>
<evidence type="ECO:0000313" key="2">
    <source>
        <dbReference type="Proteomes" id="UP001203338"/>
    </source>
</evidence>
<gene>
    <name evidence="1" type="ORF">M3P05_20665</name>
</gene>
<name>A0ABT0PLW6_9GAMM</name>
<reference evidence="1 2" key="1">
    <citation type="submission" date="2022-05" db="EMBL/GenBank/DDBJ databases">
        <authorList>
            <person name="Park J.-S."/>
        </authorList>
    </citation>
    <scope>NUCLEOTIDE SEQUENCE [LARGE SCALE GENOMIC DNA]</scope>
    <source>
        <strain evidence="1 2">2012CJ34-2</strain>
    </source>
</reference>
<organism evidence="1 2">
    <name type="scientific">Parendozoicomonas callyspongiae</name>
    <dbReference type="NCBI Taxonomy" id="2942213"/>
    <lineage>
        <taxon>Bacteria</taxon>
        <taxon>Pseudomonadati</taxon>
        <taxon>Pseudomonadota</taxon>
        <taxon>Gammaproteobacteria</taxon>
        <taxon>Oceanospirillales</taxon>
        <taxon>Endozoicomonadaceae</taxon>
        <taxon>Parendozoicomonas</taxon>
    </lineage>
</organism>
<keyword evidence="2" id="KW-1185">Reference proteome</keyword>
<dbReference type="Proteomes" id="UP001203338">
    <property type="component" value="Unassembled WGS sequence"/>
</dbReference>
<dbReference type="EMBL" id="JAMFLX010000139">
    <property type="protein sequence ID" value="MCL6272333.1"/>
    <property type="molecule type" value="Genomic_DNA"/>
</dbReference>
<proteinExistence type="predicted"/>
<comment type="caution">
    <text evidence="1">The sequence shown here is derived from an EMBL/GenBank/DDBJ whole genome shotgun (WGS) entry which is preliminary data.</text>
</comment>
<protein>
    <submittedName>
        <fullName evidence="1">Uncharacterized protein</fullName>
    </submittedName>
</protein>
<dbReference type="RefSeq" id="WP_249702038.1">
    <property type="nucleotide sequence ID" value="NZ_JAMFLX010000139.1"/>
</dbReference>
<accession>A0ABT0PLW6</accession>
<evidence type="ECO:0000313" key="1">
    <source>
        <dbReference type="EMBL" id="MCL6272333.1"/>
    </source>
</evidence>